<organism evidence="1">
    <name type="scientific">viral metagenome</name>
    <dbReference type="NCBI Taxonomy" id="1070528"/>
    <lineage>
        <taxon>unclassified sequences</taxon>
        <taxon>metagenomes</taxon>
        <taxon>organismal metagenomes</taxon>
    </lineage>
</organism>
<name>A0A2V0RGZ0_9ZZZZ</name>
<comment type="caution">
    <text evidence="1">The sequence shown here is derived from an EMBL/GenBank/DDBJ whole genome shotgun (WGS) entry which is preliminary data.</text>
</comment>
<accession>A0A2V0RGZ0</accession>
<reference evidence="1" key="1">
    <citation type="submission" date="2017-04" db="EMBL/GenBank/DDBJ databases">
        <title>Unveiling RNA virosphere associated with marine microorganisms.</title>
        <authorList>
            <person name="Urayama S."/>
            <person name="Takaki Y."/>
            <person name="Nishi S."/>
            <person name="Yoshida Y."/>
            <person name="Deguchi S."/>
            <person name="Takai K."/>
            <person name="Nunoura T."/>
        </authorList>
    </citation>
    <scope>NUCLEOTIDE SEQUENCE</scope>
</reference>
<dbReference type="AlphaFoldDB" id="A0A2V0RGZ0"/>
<sequence length="155" mass="17370">MSNVRGLFNTQCSLKGITHSLTVDNTEGGFRASITFCDRYTWAENVKKKAAIAQAFGLALDLLRCEFGLSERQNCPRLEELVSELDLGSLPSVINKGHLLELGEREIVLFKILFQSIESGVFRDYSEFQKVIRRYGYKAHQDGSGGIHIRKIDGA</sequence>
<proteinExistence type="predicted"/>
<evidence type="ECO:0000313" key="1">
    <source>
        <dbReference type="EMBL" id="GBH21788.1"/>
    </source>
</evidence>
<protein>
    <submittedName>
        <fullName evidence="1">Uncharacterized protein</fullName>
    </submittedName>
</protein>
<dbReference type="EMBL" id="BDQA01000338">
    <property type="protein sequence ID" value="GBH21788.1"/>
    <property type="molecule type" value="Genomic_RNA"/>
</dbReference>